<keyword evidence="1" id="KW-1133">Transmembrane helix</keyword>
<sequence length="630" mass="72658">MKKSANFALDSVRGLDMYPKTIKLTYKGNEEFKTLLGGVVSLGIKVVILIYTWTMFSIMLSNKNSSKSINTSVKNLRRDNEIVDLQSSTFQFAITGILNEDDIDIMNFEEAFTPEVRIITKLANETTFRNVTVGLTECGNNFKYANQTEVKDLGINEYYCPNSREFKLQGNVLSDAYQYFEINFNRCDNATSSVTCLTTAQIDQKVQELEVGIYVVNSYFDFDDYNSPIKTYIDDRFFYYLVPGNTVTSNVYIQKNEIETQDNYFAYKPGGKKSDIYEIRRIDNRFSIEDTESYNLLNVRFVKDPFTQSYDRGVITILDVIGNIGGLMGVFVVAGGFIVNLFSEKLFFYSIFSNMYKVEKPDNSPVIHATSLKIQNFENEKENQGIQLSLSEVSSDENFSKKDLSEKAKQAMLRRAKYDWKLTDLIYNTLGVFSVVFRCCLNKKNPMNIHQRLKLFEIAEQKYVRELDAVEFSKNMRNLNTLVASLLDKKEQLLVQHQKSNVLILDESDDGEKQLKDDFPKLFGKPETNGDYAIRITELMDDFNGKWDSKTYKLINGVCSLRSTQEQYSSHPQDNHSLFRRKTHNFSAQNSHKEIEEESKLNKDALQKTPEYISGKIQNPKILSVRYQDF</sequence>
<comment type="caution">
    <text evidence="2">The sequence shown here is derived from an EMBL/GenBank/DDBJ whole genome shotgun (WGS) entry which is preliminary data.</text>
</comment>
<dbReference type="PANTHER" id="PTHR31398">
    <property type="entry name" value="MEIOTIC NUCLEAR DIVISION PROTEIN 1 HOMOLOG"/>
    <property type="match status" value="1"/>
</dbReference>
<protein>
    <submittedName>
        <fullName evidence="2">Uncharacterized protein</fullName>
    </submittedName>
</protein>
<evidence type="ECO:0000256" key="1">
    <source>
        <dbReference type="SAM" id="Phobius"/>
    </source>
</evidence>
<gene>
    <name evidence="2" type="ORF">ECRASSUSDP1_LOCUS14140</name>
</gene>
<evidence type="ECO:0000313" key="3">
    <source>
        <dbReference type="Proteomes" id="UP001295684"/>
    </source>
</evidence>
<keyword evidence="3" id="KW-1185">Reference proteome</keyword>
<reference evidence="2" key="1">
    <citation type="submission" date="2023-07" db="EMBL/GenBank/DDBJ databases">
        <authorList>
            <consortium name="AG Swart"/>
            <person name="Singh M."/>
            <person name="Singh A."/>
            <person name="Seah K."/>
            <person name="Emmerich C."/>
        </authorList>
    </citation>
    <scope>NUCLEOTIDE SEQUENCE</scope>
    <source>
        <strain evidence="2">DP1</strain>
    </source>
</reference>
<dbReference type="AlphaFoldDB" id="A0AAD1XHF4"/>
<evidence type="ECO:0000313" key="2">
    <source>
        <dbReference type="EMBL" id="CAI2372806.1"/>
    </source>
</evidence>
<proteinExistence type="predicted"/>
<name>A0AAD1XHF4_EUPCR</name>
<keyword evidence="1" id="KW-0812">Transmembrane</keyword>
<organism evidence="2 3">
    <name type="scientific">Euplotes crassus</name>
    <dbReference type="NCBI Taxonomy" id="5936"/>
    <lineage>
        <taxon>Eukaryota</taxon>
        <taxon>Sar</taxon>
        <taxon>Alveolata</taxon>
        <taxon>Ciliophora</taxon>
        <taxon>Intramacronucleata</taxon>
        <taxon>Spirotrichea</taxon>
        <taxon>Hypotrichia</taxon>
        <taxon>Euplotida</taxon>
        <taxon>Euplotidae</taxon>
        <taxon>Moneuplotes</taxon>
    </lineage>
</organism>
<keyword evidence="1" id="KW-0472">Membrane</keyword>
<dbReference type="PANTHER" id="PTHR31398:SF0">
    <property type="entry name" value="MEIOTIC NUCLEAR DIVISION PROTEIN 1 HOMOLOG"/>
    <property type="match status" value="1"/>
</dbReference>
<dbReference type="GO" id="GO:0007131">
    <property type="term" value="P:reciprocal meiotic recombination"/>
    <property type="evidence" value="ECO:0007669"/>
    <property type="project" value="TreeGrafter"/>
</dbReference>
<accession>A0AAD1XHF4</accession>
<dbReference type="Proteomes" id="UP001295684">
    <property type="component" value="Unassembled WGS sequence"/>
</dbReference>
<dbReference type="EMBL" id="CAMPGE010014113">
    <property type="protein sequence ID" value="CAI2372806.1"/>
    <property type="molecule type" value="Genomic_DNA"/>
</dbReference>
<dbReference type="GO" id="GO:0005634">
    <property type="term" value="C:nucleus"/>
    <property type="evidence" value="ECO:0007669"/>
    <property type="project" value="TreeGrafter"/>
</dbReference>
<feature type="transmembrane region" description="Helical" evidence="1">
    <location>
        <begin position="35"/>
        <end position="60"/>
    </location>
</feature>
<feature type="transmembrane region" description="Helical" evidence="1">
    <location>
        <begin position="320"/>
        <end position="342"/>
    </location>
</feature>